<dbReference type="eggNOG" id="ENOG5032WYD">
    <property type="taxonomic scope" value="Bacteria"/>
</dbReference>
<dbReference type="STRING" id="1408287.GCA_000493815_00640"/>
<dbReference type="Proteomes" id="UP000070401">
    <property type="component" value="Unassembled WGS sequence"/>
</dbReference>
<proteinExistence type="predicted"/>
<reference evidence="2" key="1">
    <citation type="submission" date="2016-01" db="EMBL/GenBank/DDBJ databases">
        <authorList>
            <person name="Mitreva M."/>
            <person name="Pepin K.H."/>
            <person name="Mihindukulasuriya K.A."/>
            <person name="Fulton R."/>
            <person name="Fronick C."/>
            <person name="O'Laughlin M."/>
            <person name="Miner T."/>
            <person name="Herter B."/>
            <person name="Rosa B.A."/>
            <person name="Cordes M."/>
            <person name="Tomlinson C."/>
            <person name="Wollam A."/>
            <person name="Palsikar V.B."/>
            <person name="Mardis E.R."/>
            <person name="Wilson R.K."/>
        </authorList>
    </citation>
    <scope>NUCLEOTIDE SEQUENCE [LARGE SCALE GENOMIC DNA]</scope>
    <source>
        <strain evidence="2">MJR7757B</strain>
    </source>
</reference>
<dbReference type="Pfam" id="PF02288">
    <property type="entry name" value="Dehydratase_MU"/>
    <property type="match status" value="1"/>
</dbReference>
<organism evidence="1 2">
    <name type="scientific">Fusobacterium nucleatum</name>
    <dbReference type="NCBI Taxonomy" id="851"/>
    <lineage>
        <taxon>Bacteria</taxon>
        <taxon>Fusobacteriati</taxon>
        <taxon>Fusobacteriota</taxon>
        <taxon>Fusobacteriia</taxon>
        <taxon>Fusobacteriales</taxon>
        <taxon>Fusobacteriaceae</taxon>
        <taxon>Fusobacterium</taxon>
    </lineage>
</organism>
<name>A0A133NPQ2_FUSNU</name>
<protein>
    <submittedName>
        <fullName evidence="1">Propanediol utilization protein PduH family protein</fullName>
    </submittedName>
</protein>
<sequence length="125" mass="13955">MTISLKEDLMKEQKNPIGINIYYNKNLTIDKRIKTILCGIEEEEIPFILIPDNEDDVKILGDKAAKSSKLGVGIGINSNEVTLYQEKLSVEKPLFECSLNSSDYILRAIGTNGARLIKGNPFIII</sequence>
<comment type="caution">
    <text evidence="1">The sequence shown here is derived from an EMBL/GenBank/DDBJ whole genome shotgun (WGS) entry which is preliminary data.</text>
</comment>
<dbReference type="RefSeq" id="WP_081091089.1">
    <property type="nucleotide sequence ID" value="NZ_KQ956741.1"/>
</dbReference>
<dbReference type="InterPro" id="IPR003208">
    <property type="entry name" value="Dehydtase/Dehydtase_re"/>
</dbReference>
<accession>A0A133NPQ2</accession>
<gene>
    <name evidence="1" type="ORF">HMPREF3221_01781</name>
</gene>
<dbReference type="SUPFAM" id="SSF52968">
    <property type="entry name" value="B12-dependent dehydatase associated subunit"/>
    <property type="match status" value="1"/>
</dbReference>
<dbReference type="AlphaFoldDB" id="A0A133NPQ2"/>
<dbReference type="Gene3D" id="3.40.50.10150">
    <property type="entry name" value="B12-dependent dehydatase associated subunit"/>
    <property type="match status" value="1"/>
</dbReference>
<dbReference type="InterPro" id="IPR010254">
    <property type="entry name" value="B12-dep_deHydtase_bsu"/>
</dbReference>
<evidence type="ECO:0000313" key="1">
    <source>
        <dbReference type="EMBL" id="KXA18265.1"/>
    </source>
</evidence>
<dbReference type="PATRIC" id="fig|851.8.peg.1793"/>
<keyword evidence="2" id="KW-1185">Reference proteome</keyword>
<evidence type="ECO:0000313" key="2">
    <source>
        <dbReference type="Proteomes" id="UP000070401"/>
    </source>
</evidence>
<dbReference type="EMBL" id="LRPY01000174">
    <property type="protein sequence ID" value="KXA18265.1"/>
    <property type="molecule type" value="Genomic_DNA"/>
</dbReference>